<evidence type="ECO:0000313" key="3">
    <source>
        <dbReference type="EMBL" id="ART82739.1"/>
    </source>
</evidence>
<sequence length="206" mass="22890">MRSLLLPLLNGALETAFNRLLLNDAEGIKKAAPLQGKTLQLTITDVMSLYLLFCDDKLVVLRQFEGSVDSHLSLSLNALGLLKDKGLLMQYIRDGRIDLQGDPSYWQDFSALLKTPNFDIEAWLAPYAGDALAHLAVRHSRELTRSLQVRGQALGAHVGDYVREEARLAVGPLELADFSDQVSELHQQSLKLAMRLATLTDNIRHS</sequence>
<dbReference type="SUPFAM" id="SSF55718">
    <property type="entry name" value="SCP-like"/>
    <property type="match status" value="1"/>
</dbReference>
<comment type="subcellular location">
    <subcellularLocation>
        <location evidence="1">Cytoplasm</location>
    </subcellularLocation>
</comment>
<evidence type="ECO:0000259" key="2">
    <source>
        <dbReference type="Pfam" id="PF02036"/>
    </source>
</evidence>
<dbReference type="InterPro" id="IPR036527">
    <property type="entry name" value="SCP2_sterol-bd_dom_sf"/>
</dbReference>
<dbReference type="InterPro" id="IPR003033">
    <property type="entry name" value="SCP2_sterol-bd_dom"/>
</dbReference>
<dbReference type="HAMAP" id="MF_02215">
    <property type="entry name" value="UbiJ"/>
    <property type="match status" value="1"/>
</dbReference>
<gene>
    <name evidence="1" type="primary">ubiJ</name>
    <name evidence="3" type="ORF">CBP31_08980</name>
</gene>
<name>A0A1Y0D5E5_9GAMM</name>
<dbReference type="OrthoDB" id="5801225at2"/>
<comment type="pathway">
    <text evidence="1">Cofactor biosynthesis; ubiquinone biosynthesis.</text>
</comment>
<dbReference type="RefSeq" id="WP_087036497.1">
    <property type="nucleotide sequence ID" value="NZ_CP021377.1"/>
</dbReference>
<organism evidence="3 4">
    <name type="scientific">Oceanisphaera profunda</name>
    <dbReference type="NCBI Taxonomy" id="1416627"/>
    <lineage>
        <taxon>Bacteria</taxon>
        <taxon>Pseudomonadati</taxon>
        <taxon>Pseudomonadota</taxon>
        <taxon>Gammaproteobacteria</taxon>
        <taxon>Aeromonadales</taxon>
        <taxon>Aeromonadaceae</taxon>
        <taxon>Oceanisphaera</taxon>
    </lineage>
</organism>
<dbReference type="UniPathway" id="UPA00232"/>
<dbReference type="Proteomes" id="UP000243937">
    <property type="component" value="Chromosome"/>
</dbReference>
<keyword evidence="4" id="KW-1185">Reference proteome</keyword>
<keyword evidence="1" id="KW-0963">Cytoplasm</keyword>
<feature type="domain" description="SCP2" evidence="2">
    <location>
        <begin position="17"/>
        <end position="114"/>
    </location>
</feature>
<dbReference type="EMBL" id="CP021377">
    <property type="protein sequence ID" value="ART82739.1"/>
    <property type="molecule type" value="Genomic_DNA"/>
</dbReference>
<dbReference type="KEGG" id="opf:CBP31_08980"/>
<comment type="similarity">
    <text evidence="1">Belongs to the UbiJ family.</text>
</comment>
<protein>
    <recommendedName>
        <fullName evidence="1">Ubiquinone biosynthesis accessory factor UbiJ</fullName>
    </recommendedName>
</protein>
<dbReference type="InterPro" id="IPR038989">
    <property type="entry name" value="UbiJ"/>
</dbReference>
<accession>A0A1Y0D5E5</accession>
<evidence type="ECO:0000313" key="4">
    <source>
        <dbReference type="Proteomes" id="UP000243937"/>
    </source>
</evidence>
<dbReference type="AlphaFoldDB" id="A0A1Y0D5E5"/>
<dbReference type="GO" id="GO:0005737">
    <property type="term" value="C:cytoplasm"/>
    <property type="evidence" value="ECO:0007669"/>
    <property type="project" value="UniProtKB-SubCell"/>
</dbReference>
<keyword evidence="1" id="KW-0831">Ubiquinone biosynthesis</keyword>
<dbReference type="PANTHER" id="PTHR38693:SF1">
    <property type="entry name" value="UBIQUINONE BIOSYNTHESIS ACCESSORY FACTOR UBIJ"/>
    <property type="match status" value="1"/>
</dbReference>
<dbReference type="GO" id="GO:0006744">
    <property type="term" value="P:ubiquinone biosynthetic process"/>
    <property type="evidence" value="ECO:0007669"/>
    <property type="project" value="UniProtKB-UniRule"/>
</dbReference>
<comment type="function">
    <text evidence="1">Required for ubiquinone (coenzyme Q) biosynthesis. Binds hydrophobic ubiquinone biosynthetic intermediates via its SCP2 domain and is essential for the stability of the Ubi complex. May constitute a docking platform where Ubi enzymes assemble and access their SCP2-bound polyprenyl substrates.</text>
</comment>
<evidence type="ECO:0000256" key="1">
    <source>
        <dbReference type="HAMAP-Rule" id="MF_02215"/>
    </source>
</evidence>
<proteinExistence type="inferred from homology"/>
<dbReference type="PANTHER" id="PTHR38693">
    <property type="entry name" value="UBIQUINONE BIOSYNTHESIS PROTEIN UBIJ"/>
    <property type="match status" value="1"/>
</dbReference>
<dbReference type="Pfam" id="PF02036">
    <property type="entry name" value="SCP2"/>
    <property type="match status" value="1"/>
</dbReference>
<reference evidence="3 4" key="1">
    <citation type="journal article" date="2014" name="Int. J. Syst. Evol. Microbiol.">
        <title>Oceanisphaera profunda sp. nov., a marine bacterium isolated from deep-sea sediment, and emended description of the genus Oceanisphaera.</title>
        <authorList>
            <person name="Xu Z."/>
            <person name="Zhang X.Y."/>
            <person name="Su H.N."/>
            <person name="Yu Z.C."/>
            <person name="Liu C."/>
            <person name="Li H."/>
            <person name="Chen X.L."/>
            <person name="Song X.Y."/>
            <person name="Xie B.B."/>
            <person name="Qin Q.L."/>
            <person name="Zhou B.C."/>
            <person name="Shi M."/>
            <person name="Huang Y."/>
            <person name="Zhang Y.Z."/>
        </authorList>
    </citation>
    <scope>NUCLEOTIDE SEQUENCE [LARGE SCALE GENOMIC DNA]</scope>
    <source>
        <strain evidence="3 4">SM1222</strain>
    </source>
</reference>